<dbReference type="InterPro" id="IPR006685">
    <property type="entry name" value="MscS_channel_2nd"/>
</dbReference>
<dbReference type="RefSeq" id="WP_058581259.1">
    <property type="nucleotide sequence ID" value="NZ_LOPU01000018.1"/>
</dbReference>
<dbReference type="InterPro" id="IPR010920">
    <property type="entry name" value="LSM_dom_sf"/>
</dbReference>
<protein>
    <recommendedName>
        <fullName evidence="13">Mechanosensitive ion channel protein MscS</fullName>
    </recommendedName>
</protein>
<comment type="subcellular location">
    <subcellularLocation>
        <location evidence="1">Cell membrane</location>
        <topology evidence="1">Multi-pass membrane protein</topology>
    </subcellularLocation>
</comment>
<evidence type="ECO:0008006" key="13">
    <source>
        <dbReference type="Google" id="ProtNLM"/>
    </source>
</evidence>
<dbReference type="GO" id="GO:0005886">
    <property type="term" value="C:plasma membrane"/>
    <property type="evidence" value="ECO:0007669"/>
    <property type="project" value="UniProtKB-SubCell"/>
</dbReference>
<dbReference type="STRING" id="1514971.AUR64_09775"/>
<evidence type="ECO:0000256" key="6">
    <source>
        <dbReference type="ARBA" id="ARBA00023136"/>
    </source>
</evidence>
<evidence type="ECO:0000313" key="11">
    <source>
        <dbReference type="EMBL" id="KTG09904.1"/>
    </source>
</evidence>
<feature type="transmembrane region" description="Helical" evidence="8">
    <location>
        <begin position="94"/>
        <end position="114"/>
    </location>
</feature>
<feature type="transmembrane region" description="Helical" evidence="8">
    <location>
        <begin position="162"/>
        <end position="192"/>
    </location>
</feature>
<evidence type="ECO:0000256" key="4">
    <source>
        <dbReference type="ARBA" id="ARBA00022692"/>
    </source>
</evidence>
<keyword evidence="3" id="KW-1003">Cell membrane</keyword>
<gene>
    <name evidence="11" type="ORF">AUR64_09775</name>
</gene>
<proteinExistence type="inferred from homology"/>
<dbReference type="Proteomes" id="UP000054387">
    <property type="component" value="Unassembled WGS sequence"/>
</dbReference>
<evidence type="ECO:0000256" key="1">
    <source>
        <dbReference type="ARBA" id="ARBA00004651"/>
    </source>
</evidence>
<dbReference type="AlphaFoldDB" id="A0A0W1R9K1"/>
<name>A0A0W1R9K1_9EURY</name>
<dbReference type="InterPro" id="IPR011066">
    <property type="entry name" value="MscS_channel_C_sf"/>
</dbReference>
<evidence type="ECO:0000259" key="9">
    <source>
        <dbReference type="Pfam" id="PF00924"/>
    </source>
</evidence>
<dbReference type="SUPFAM" id="SSF82861">
    <property type="entry name" value="Mechanosensitive channel protein MscS (YggB), transmembrane region"/>
    <property type="match status" value="1"/>
</dbReference>
<feature type="transmembrane region" description="Helical" evidence="8">
    <location>
        <begin position="20"/>
        <end position="38"/>
    </location>
</feature>
<evidence type="ECO:0000256" key="5">
    <source>
        <dbReference type="ARBA" id="ARBA00022989"/>
    </source>
</evidence>
<keyword evidence="12" id="KW-1185">Reference proteome</keyword>
<evidence type="ECO:0000313" key="12">
    <source>
        <dbReference type="Proteomes" id="UP000054387"/>
    </source>
</evidence>
<evidence type="ECO:0000259" key="10">
    <source>
        <dbReference type="Pfam" id="PF21082"/>
    </source>
</evidence>
<dbReference type="PANTHER" id="PTHR30221:SF20">
    <property type="entry name" value="SMALL-CONDUCTANCE MECHANOSENSITIVE CHANNEL"/>
    <property type="match status" value="1"/>
</dbReference>
<dbReference type="Gene3D" id="3.30.70.100">
    <property type="match status" value="1"/>
</dbReference>
<keyword evidence="6 8" id="KW-0472">Membrane</keyword>
<dbReference type="InterPro" id="IPR045275">
    <property type="entry name" value="MscS_archaea/bacteria_type"/>
</dbReference>
<dbReference type="SUPFAM" id="SSF50182">
    <property type="entry name" value="Sm-like ribonucleoproteins"/>
    <property type="match status" value="1"/>
</dbReference>
<dbReference type="GO" id="GO:0008381">
    <property type="term" value="F:mechanosensitive monoatomic ion channel activity"/>
    <property type="evidence" value="ECO:0007669"/>
    <property type="project" value="InterPro"/>
</dbReference>
<keyword evidence="4 8" id="KW-0812">Transmembrane</keyword>
<dbReference type="Gene3D" id="1.10.287.1260">
    <property type="match status" value="1"/>
</dbReference>
<reference evidence="11 12" key="1">
    <citation type="submission" date="2015-12" db="EMBL/GenBank/DDBJ databases">
        <title>Haloprofundus marisrubri gen. nov., sp. nov., an extremely halophilic archaeon isolated from the Discovery deep brine-seawater interface in the Red Sea.</title>
        <authorList>
            <person name="Zhang G."/>
            <person name="Stingl U."/>
            <person name="Rashid M."/>
        </authorList>
    </citation>
    <scope>NUCLEOTIDE SEQUENCE [LARGE SCALE GENOMIC DNA]</scope>
    <source>
        <strain evidence="11 12">SB9</strain>
    </source>
</reference>
<dbReference type="Pfam" id="PF00924">
    <property type="entry name" value="MS_channel_2nd"/>
    <property type="match status" value="1"/>
</dbReference>
<feature type="transmembrane region" description="Helical" evidence="8">
    <location>
        <begin position="50"/>
        <end position="74"/>
    </location>
</feature>
<dbReference type="InterPro" id="IPR023408">
    <property type="entry name" value="MscS_beta-dom_sf"/>
</dbReference>
<organism evidence="11 12">
    <name type="scientific">Haloprofundus marisrubri</name>
    <dbReference type="NCBI Taxonomy" id="1514971"/>
    <lineage>
        <taxon>Archaea</taxon>
        <taxon>Methanobacteriati</taxon>
        <taxon>Methanobacteriota</taxon>
        <taxon>Stenosarchaea group</taxon>
        <taxon>Halobacteria</taxon>
        <taxon>Halobacteriales</taxon>
        <taxon>Haloferacaceae</taxon>
        <taxon>Haloprofundus</taxon>
    </lineage>
</organism>
<evidence type="ECO:0000256" key="3">
    <source>
        <dbReference type="ARBA" id="ARBA00022475"/>
    </source>
</evidence>
<dbReference type="Gene3D" id="2.30.30.60">
    <property type="match status" value="1"/>
</dbReference>
<dbReference type="SUPFAM" id="SSF82689">
    <property type="entry name" value="Mechanosensitive channel protein MscS (YggB), C-terminal domain"/>
    <property type="match status" value="1"/>
</dbReference>
<feature type="domain" description="Mechanosensitive ion channel MscS" evidence="9">
    <location>
        <begin position="181"/>
        <end position="246"/>
    </location>
</feature>
<evidence type="ECO:0000256" key="7">
    <source>
        <dbReference type="SAM" id="MobiDB-lite"/>
    </source>
</evidence>
<comment type="caution">
    <text evidence="11">The sequence shown here is derived from an EMBL/GenBank/DDBJ whole genome shotgun (WGS) entry which is preliminary data.</text>
</comment>
<sequence length="364" mass="40069">MFSPLYTSLATFTDRSPPVQTVAIAVAFLVGFYLVNRLRPRIEAKYDSDIAEMVTVTLLVADLAAAVLALATVWNLVVVFDVLAEAILVDRWTAVRQVVSVAVLATAYLLVRLVNRSIDRLAATEALTKHQSEVAYHVTNVGLFGVGFAVLLYLWGIQLGNLFIGAGVASAVVGLAARETLAAIIAGFVLLLSRPFRAGDWVEVDGRSGIVEDVTIINTKLRTYSDEHLLVPNDHITNNQLMNYSRSDRLRIEIDVGVDYDTDLERAQEVAEAAMDDIGAVRDVPSPRAIPQEFGDSSILFDLRFWIGDPTMRRFWKTKGAVIREIKTAFDREGISIPFPQRTHSRREATATAAPEIPARGDDD</sequence>
<dbReference type="Pfam" id="PF21082">
    <property type="entry name" value="MS_channel_3rd"/>
    <property type="match status" value="1"/>
</dbReference>
<dbReference type="InterPro" id="IPR049278">
    <property type="entry name" value="MS_channel_C"/>
</dbReference>
<dbReference type="EMBL" id="LOPU01000018">
    <property type="protein sequence ID" value="KTG09904.1"/>
    <property type="molecule type" value="Genomic_DNA"/>
</dbReference>
<dbReference type="OrthoDB" id="31543at2157"/>
<feature type="domain" description="Mechanosensitive ion channel MscS C-terminal" evidence="10">
    <location>
        <begin position="252"/>
        <end position="337"/>
    </location>
</feature>
<evidence type="ECO:0000256" key="2">
    <source>
        <dbReference type="ARBA" id="ARBA00008017"/>
    </source>
</evidence>
<evidence type="ECO:0000256" key="8">
    <source>
        <dbReference type="SAM" id="Phobius"/>
    </source>
</evidence>
<dbReference type="PANTHER" id="PTHR30221">
    <property type="entry name" value="SMALL-CONDUCTANCE MECHANOSENSITIVE CHANNEL"/>
    <property type="match status" value="1"/>
</dbReference>
<keyword evidence="5 8" id="KW-1133">Transmembrane helix</keyword>
<feature type="transmembrane region" description="Helical" evidence="8">
    <location>
        <begin position="134"/>
        <end position="156"/>
    </location>
</feature>
<feature type="region of interest" description="Disordered" evidence="7">
    <location>
        <begin position="339"/>
        <end position="364"/>
    </location>
</feature>
<accession>A0A0W1R9K1</accession>
<comment type="similarity">
    <text evidence="2">Belongs to the MscS (TC 1.A.23) family.</text>
</comment>
<dbReference type="InterPro" id="IPR011014">
    <property type="entry name" value="MscS_channel_TM-2"/>
</dbReference>